<gene>
    <name evidence="1" type="ORF">I7I52_02539</name>
</gene>
<evidence type="ECO:0000313" key="1">
    <source>
        <dbReference type="EMBL" id="KAG5304269.1"/>
    </source>
</evidence>
<dbReference type="EMBL" id="JAEVHI010000001">
    <property type="protein sequence ID" value="KAG5304269.1"/>
    <property type="molecule type" value="Genomic_DNA"/>
</dbReference>
<dbReference type="AlphaFoldDB" id="A0A8H7Z515"/>
<sequence length="99" mass="11521">MYSSCSQRHLLLLLPLFQRSRTYQLIITFKISFNTWNNSRYSSGPELFPLPSAMIGPRKERYLHESSHLKVTQRGGSLLLDGLSIMQISVTARNDRFRF</sequence>
<name>A0A8H7Z515_AJECA</name>
<reference evidence="1 2" key="1">
    <citation type="submission" date="2021-01" db="EMBL/GenBank/DDBJ databases">
        <title>Chromosome-level genome assembly of a human fungal pathogen reveals clustering of transcriptionally co-regulated genes.</title>
        <authorList>
            <person name="Voorhies M."/>
            <person name="Cohen S."/>
            <person name="Shea T.P."/>
            <person name="Petrus S."/>
            <person name="Munoz J.F."/>
            <person name="Poplawski S."/>
            <person name="Goldman W.E."/>
            <person name="Michael T."/>
            <person name="Cuomo C.A."/>
            <person name="Sil A."/>
            <person name="Beyhan S."/>
        </authorList>
    </citation>
    <scope>NUCLEOTIDE SEQUENCE [LARGE SCALE GENOMIC DNA]</scope>
    <source>
        <strain evidence="1 2">G184AR</strain>
    </source>
</reference>
<evidence type="ECO:0000313" key="2">
    <source>
        <dbReference type="Proteomes" id="UP000670092"/>
    </source>
</evidence>
<dbReference type="OrthoDB" id="10411687at2759"/>
<dbReference type="VEuPathDB" id="FungiDB:I7I52_02539"/>
<comment type="caution">
    <text evidence="1">The sequence shown here is derived from an EMBL/GenBank/DDBJ whole genome shotgun (WGS) entry which is preliminary data.</text>
</comment>
<protein>
    <submittedName>
        <fullName evidence="1">Uncharacterized protein</fullName>
    </submittedName>
</protein>
<proteinExistence type="predicted"/>
<organism evidence="1 2">
    <name type="scientific">Ajellomyces capsulatus</name>
    <name type="common">Darling's disease fungus</name>
    <name type="synonym">Histoplasma capsulatum</name>
    <dbReference type="NCBI Taxonomy" id="5037"/>
    <lineage>
        <taxon>Eukaryota</taxon>
        <taxon>Fungi</taxon>
        <taxon>Dikarya</taxon>
        <taxon>Ascomycota</taxon>
        <taxon>Pezizomycotina</taxon>
        <taxon>Eurotiomycetes</taxon>
        <taxon>Eurotiomycetidae</taxon>
        <taxon>Onygenales</taxon>
        <taxon>Ajellomycetaceae</taxon>
        <taxon>Histoplasma</taxon>
    </lineage>
</organism>
<accession>A0A8H7Z515</accession>
<dbReference type="Proteomes" id="UP000670092">
    <property type="component" value="Unassembled WGS sequence"/>
</dbReference>